<name>A0A8H7SHJ1_9FUNG</name>
<reference evidence="1 2" key="1">
    <citation type="submission" date="2020-12" db="EMBL/GenBank/DDBJ databases">
        <title>Metabolic potential, ecology and presence of endohyphal bacteria is reflected in genomic diversity of Mucoromycotina.</title>
        <authorList>
            <person name="Muszewska A."/>
            <person name="Okrasinska A."/>
            <person name="Steczkiewicz K."/>
            <person name="Drgas O."/>
            <person name="Orlowska M."/>
            <person name="Perlinska-Lenart U."/>
            <person name="Aleksandrzak-Piekarczyk T."/>
            <person name="Szatraj K."/>
            <person name="Zielenkiewicz U."/>
            <person name="Pilsyk S."/>
            <person name="Malc E."/>
            <person name="Mieczkowski P."/>
            <person name="Kruszewska J.S."/>
            <person name="Biernat P."/>
            <person name="Pawlowska J."/>
        </authorList>
    </citation>
    <scope>NUCLEOTIDE SEQUENCE [LARGE SCALE GENOMIC DNA]</scope>
    <source>
        <strain evidence="1 2">CBS 142.35</strain>
    </source>
</reference>
<comment type="caution">
    <text evidence="1">The sequence shown here is derived from an EMBL/GenBank/DDBJ whole genome shotgun (WGS) entry which is preliminary data.</text>
</comment>
<proteinExistence type="predicted"/>
<dbReference type="Proteomes" id="UP000646827">
    <property type="component" value="Unassembled WGS sequence"/>
</dbReference>
<gene>
    <name evidence="1" type="ORF">INT45_011153</name>
</gene>
<evidence type="ECO:0000313" key="1">
    <source>
        <dbReference type="EMBL" id="KAG2228361.1"/>
    </source>
</evidence>
<evidence type="ECO:0000313" key="2">
    <source>
        <dbReference type="Proteomes" id="UP000646827"/>
    </source>
</evidence>
<keyword evidence="2" id="KW-1185">Reference proteome</keyword>
<sequence>MAPVEPQLTAFYNKFKNMFDPIAEFDLDWSKRSILDILSSYRWGHVFRASVSGDERDFIMLVWRSMDISVLWIKRVLIFNRNDQQSAAGSTRCNENGVADDDSNIGAGENGYADEAGVGTKEIAEKMLKLPKTLKDMALRLASAVDNEEKKIRKIQVVGVIYIQDPR</sequence>
<protein>
    <submittedName>
        <fullName evidence="1">Uncharacterized protein</fullName>
    </submittedName>
</protein>
<organism evidence="1 2">
    <name type="scientific">Circinella minor</name>
    <dbReference type="NCBI Taxonomy" id="1195481"/>
    <lineage>
        <taxon>Eukaryota</taxon>
        <taxon>Fungi</taxon>
        <taxon>Fungi incertae sedis</taxon>
        <taxon>Mucoromycota</taxon>
        <taxon>Mucoromycotina</taxon>
        <taxon>Mucoromycetes</taxon>
        <taxon>Mucorales</taxon>
        <taxon>Lichtheimiaceae</taxon>
        <taxon>Circinella</taxon>
    </lineage>
</organism>
<dbReference type="OrthoDB" id="2287538at2759"/>
<dbReference type="AlphaFoldDB" id="A0A8H7SHJ1"/>
<dbReference type="EMBL" id="JAEPRB010000001">
    <property type="protein sequence ID" value="KAG2228361.1"/>
    <property type="molecule type" value="Genomic_DNA"/>
</dbReference>
<accession>A0A8H7SHJ1</accession>